<keyword evidence="2" id="KW-1185">Reference proteome</keyword>
<dbReference type="OrthoDB" id="565316at2"/>
<comment type="caution">
    <text evidence="1">The sequence shown here is derived from an EMBL/GenBank/DDBJ whole genome shotgun (WGS) entry which is preliminary data.</text>
</comment>
<sequence>MTVVGIAMVRDEADIIAGTIRHMDSEVDHLLVADNGSTDGTREILADLARNLPLTVVDDPDPAYYQSAKMSALARQGADELGARWIVPFDADELWYSPAGRIADVLTASRRPYAVADLYNHLATALDEPGDDPFRTMVWRQAEPAPLHKVAFRWQPGAVIHQGNHGVTLPADGPTLEGALKVRHFPARSPEQFARKGRNGAAAYAATDLPEHEGAHWRAWGRLHAQGGDELLHDVFRQHWWYLSPLDAGIIHDPAPYRRWE</sequence>
<dbReference type="RefSeq" id="WP_071060209.1">
    <property type="nucleotide sequence ID" value="NZ_MAXA01000047.1"/>
</dbReference>
<dbReference type="AlphaFoldDB" id="A0A1S1R5F3"/>
<dbReference type="Pfam" id="PF13704">
    <property type="entry name" value="Glyco_tranf_2_4"/>
    <property type="match status" value="1"/>
</dbReference>
<protein>
    <recommendedName>
        <fullName evidence="3">Glycosyl transferase family 2</fullName>
    </recommendedName>
</protein>
<dbReference type="Gene3D" id="3.90.550.10">
    <property type="entry name" value="Spore Coat Polysaccharide Biosynthesis Protein SpsA, Chain A"/>
    <property type="match status" value="1"/>
</dbReference>
<gene>
    <name evidence="1" type="ORF">BBK14_11240</name>
</gene>
<accession>A0A1S1R5F3</accession>
<evidence type="ECO:0000313" key="1">
    <source>
        <dbReference type="EMBL" id="OHV42188.1"/>
    </source>
</evidence>
<name>A0A1S1R5F3_9ACTN</name>
<reference evidence="2" key="1">
    <citation type="submission" date="2016-07" db="EMBL/GenBank/DDBJ databases">
        <title>Frankia sp. NRRL B-16219 Genome sequencing.</title>
        <authorList>
            <person name="Ghodhbane-Gtari F."/>
            <person name="Swanson E."/>
            <person name="Gueddou A."/>
            <person name="Louati M."/>
            <person name="Nouioui I."/>
            <person name="Hezbri K."/>
            <person name="Abebe-Akele F."/>
            <person name="Simpson S."/>
            <person name="Morris K."/>
            <person name="Thomas K."/>
            <person name="Gtari M."/>
            <person name="Tisa L.S."/>
        </authorList>
    </citation>
    <scope>NUCLEOTIDE SEQUENCE [LARGE SCALE GENOMIC DNA]</scope>
    <source>
        <strain evidence="2">NRRL B-16219</strain>
    </source>
</reference>
<dbReference type="SUPFAM" id="SSF53448">
    <property type="entry name" value="Nucleotide-diphospho-sugar transferases"/>
    <property type="match status" value="1"/>
</dbReference>
<proteinExistence type="predicted"/>
<dbReference type="EMBL" id="MAXA01000047">
    <property type="protein sequence ID" value="OHV42188.1"/>
    <property type="molecule type" value="Genomic_DNA"/>
</dbReference>
<dbReference type="CDD" id="cd00761">
    <property type="entry name" value="Glyco_tranf_GTA_type"/>
    <property type="match status" value="1"/>
</dbReference>
<dbReference type="InterPro" id="IPR029044">
    <property type="entry name" value="Nucleotide-diphossugar_trans"/>
</dbReference>
<dbReference type="Proteomes" id="UP000179769">
    <property type="component" value="Unassembled WGS sequence"/>
</dbReference>
<evidence type="ECO:0008006" key="3">
    <source>
        <dbReference type="Google" id="ProtNLM"/>
    </source>
</evidence>
<evidence type="ECO:0000313" key="2">
    <source>
        <dbReference type="Proteomes" id="UP000179769"/>
    </source>
</evidence>
<organism evidence="1 2">
    <name type="scientific">Parafrankia soli</name>
    <dbReference type="NCBI Taxonomy" id="2599596"/>
    <lineage>
        <taxon>Bacteria</taxon>
        <taxon>Bacillati</taxon>
        <taxon>Actinomycetota</taxon>
        <taxon>Actinomycetes</taxon>
        <taxon>Frankiales</taxon>
        <taxon>Frankiaceae</taxon>
        <taxon>Parafrankia</taxon>
    </lineage>
</organism>